<proteinExistence type="predicted"/>
<evidence type="ECO:0000313" key="3">
    <source>
        <dbReference type="Proteomes" id="UP001592581"/>
    </source>
</evidence>
<organism evidence="2 3">
    <name type="scientific">Streptacidiphilus jeojiensis</name>
    <dbReference type="NCBI Taxonomy" id="3229225"/>
    <lineage>
        <taxon>Bacteria</taxon>
        <taxon>Bacillati</taxon>
        <taxon>Actinomycetota</taxon>
        <taxon>Actinomycetes</taxon>
        <taxon>Kitasatosporales</taxon>
        <taxon>Streptomycetaceae</taxon>
        <taxon>Streptacidiphilus</taxon>
    </lineage>
</organism>
<protein>
    <recommendedName>
        <fullName evidence="4">YbaB/EbfC DNA-binding family protein</fullName>
    </recommendedName>
</protein>
<keyword evidence="3" id="KW-1185">Reference proteome</keyword>
<dbReference type="Proteomes" id="UP001592581">
    <property type="component" value="Unassembled WGS sequence"/>
</dbReference>
<feature type="compositionally biased region" description="Polar residues" evidence="1">
    <location>
        <begin position="101"/>
        <end position="117"/>
    </location>
</feature>
<name>A0ABV6XTW2_9ACTN</name>
<accession>A0ABV6XTW2</accession>
<dbReference type="RefSeq" id="WP_380566782.1">
    <property type="nucleotide sequence ID" value="NZ_JBEUKS010000010.1"/>
</dbReference>
<comment type="caution">
    <text evidence="2">The sequence shown here is derived from an EMBL/GenBank/DDBJ whole genome shotgun (WGS) entry which is preliminary data.</text>
</comment>
<dbReference type="EMBL" id="JBEUKS010000010">
    <property type="protein sequence ID" value="MFC1441711.1"/>
    <property type="molecule type" value="Genomic_DNA"/>
</dbReference>
<evidence type="ECO:0008006" key="4">
    <source>
        <dbReference type="Google" id="ProtNLM"/>
    </source>
</evidence>
<evidence type="ECO:0000256" key="1">
    <source>
        <dbReference type="SAM" id="MobiDB-lite"/>
    </source>
</evidence>
<feature type="region of interest" description="Disordered" evidence="1">
    <location>
        <begin position="100"/>
        <end position="134"/>
    </location>
</feature>
<evidence type="ECO:0000313" key="2">
    <source>
        <dbReference type="EMBL" id="MFC1441711.1"/>
    </source>
</evidence>
<reference evidence="2 3" key="1">
    <citation type="submission" date="2024-06" db="EMBL/GenBank/DDBJ databases">
        <authorList>
            <person name="Lee S.D."/>
        </authorList>
    </citation>
    <scope>NUCLEOTIDE SEQUENCE [LARGE SCALE GENOMIC DNA]</scope>
    <source>
        <strain evidence="2 3">N1-10</strain>
    </source>
</reference>
<sequence>MDDALQRLEALQEKLTDTLDFIGRLEQIPLPTAEATDRSGAVTVRLALDGLPESVRLHAGWRRTTSASALGSAVVEAAQLAVAERVTQWSRDLVAKGIAGPQQQLTSPSGGVTSSVPTPRLSGHQPPSPSVREPSEIVEDLLVTLAVMEQALASSSAGSTAQRGTAADGRVRVQLSAQTLQSCEFDQGWLATVPDNEVESALQAAVASARSAMAAAPENAAARLGRRSDELIGEITAALERRGAGTRTLPEGAC</sequence>
<gene>
    <name evidence="2" type="ORF">ABUW04_26000</name>
</gene>